<dbReference type="GO" id="GO:0004783">
    <property type="term" value="F:sulfite reductase (NADPH) activity"/>
    <property type="evidence" value="ECO:0007669"/>
    <property type="project" value="UniProtKB-EC"/>
</dbReference>
<protein>
    <recommendedName>
        <fullName evidence="4">assimilatory sulfite reductase (NADPH)</fullName>
        <ecNumber evidence="4">1.8.1.2</ecNumber>
    </recommendedName>
</protein>
<proteinExistence type="predicted"/>
<dbReference type="Pfam" id="PF00175">
    <property type="entry name" value="NAD_binding_1"/>
    <property type="match status" value="1"/>
</dbReference>
<dbReference type="Gene3D" id="3.40.50.80">
    <property type="entry name" value="Nucleotide-binding domain of ferredoxin-NADP reductase (FNR) module"/>
    <property type="match status" value="1"/>
</dbReference>
<keyword evidence="11" id="KW-0560">Oxidoreductase</keyword>
<dbReference type="GO" id="GO:0050660">
    <property type="term" value="F:flavin adenine dinucleotide binding"/>
    <property type="evidence" value="ECO:0007669"/>
    <property type="project" value="TreeGrafter"/>
</dbReference>
<dbReference type="GO" id="GO:0005829">
    <property type="term" value="C:cytosol"/>
    <property type="evidence" value="ECO:0007669"/>
    <property type="project" value="TreeGrafter"/>
</dbReference>
<dbReference type="InterPro" id="IPR001709">
    <property type="entry name" value="Flavoprot_Pyr_Nucl_cyt_Rdtase"/>
</dbReference>
<evidence type="ECO:0000256" key="6">
    <source>
        <dbReference type="ARBA" id="ARBA00022630"/>
    </source>
</evidence>
<dbReference type="AlphaFoldDB" id="A0A642UL46"/>
<evidence type="ECO:0000256" key="3">
    <source>
        <dbReference type="ARBA" id="ARBA00004774"/>
    </source>
</evidence>
<dbReference type="InterPro" id="IPR017938">
    <property type="entry name" value="Riboflavin_synthase-like_b-brl"/>
</dbReference>
<comment type="pathway">
    <text evidence="3">Sulfur metabolism; hydrogen sulfide biosynthesis; hydrogen sulfide from sulfite (NADPH route): step 1/1.</text>
</comment>
<dbReference type="Gene3D" id="3.40.920.10">
    <property type="entry name" value="Pyruvate-ferredoxin oxidoreductase, PFOR, domain III"/>
    <property type="match status" value="1"/>
</dbReference>
<evidence type="ECO:0000313" key="17">
    <source>
        <dbReference type="Proteomes" id="UP000449547"/>
    </source>
</evidence>
<dbReference type="OrthoDB" id="1856718at2759"/>
<dbReference type="InterPro" id="IPR039261">
    <property type="entry name" value="FNR_nucleotide-bd"/>
</dbReference>
<comment type="function">
    <text evidence="13">This enzyme catalyzes the 6-electron reduction of sulfite to sulfide. This is one of several activities required for the biosynthesis of L-cysteine from sulfate.</text>
</comment>
<reference evidence="16 17" key="1">
    <citation type="submission" date="2019-07" db="EMBL/GenBank/DDBJ databases">
        <title>Genome assembly of two rare yeast pathogens: Diutina rugosa and Trichomonascus ciferrii.</title>
        <authorList>
            <person name="Mixao V."/>
            <person name="Saus E."/>
            <person name="Hansen A."/>
            <person name="Lass-Flor C."/>
            <person name="Gabaldon T."/>
        </authorList>
    </citation>
    <scope>NUCLEOTIDE SEQUENCE [LARGE SCALE GENOMIC DNA]</scope>
    <source>
        <strain evidence="16 17">CBS 613</strain>
    </source>
</reference>
<dbReference type="InterPro" id="IPR023173">
    <property type="entry name" value="NADPH_Cyt_P450_Rdtase_alpha"/>
</dbReference>
<dbReference type="Proteomes" id="UP000449547">
    <property type="component" value="Unassembled WGS sequence"/>
</dbReference>
<dbReference type="InterPro" id="IPR001433">
    <property type="entry name" value="OxRdtase_FAD/NAD-bd"/>
</dbReference>
<dbReference type="Gene3D" id="3.40.50.970">
    <property type="match status" value="1"/>
</dbReference>
<keyword evidence="10" id="KW-0249">Electron transport</keyword>
<dbReference type="CDD" id="cd06207">
    <property type="entry name" value="CyPoR_like"/>
    <property type="match status" value="1"/>
</dbReference>
<keyword evidence="9" id="KW-0521">NADP</keyword>
<dbReference type="InterPro" id="IPR009014">
    <property type="entry name" value="Transketo_C/PFOR_II"/>
</dbReference>
<dbReference type="InterPro" id="IPR017927">
    <property type="entry name" value="FAD-bd_FR_type"/>
</dbReference>
<evidence type="ECO:0000256" key="13">
    <source>
        <dbReference type="ARBA" id="ARBA00059320"/>
    </source>
</evidence>
<dbReference type="SUPFAM" id="SSF53323">
    <property type="entry name" value="Pyruvate-ferredoxin oxidoreductase, PFOR, domain III"/>
    <property type="match status" value="1"/>
</dbReference>
<evidence type="ECO:0000313" key="16">
    <source>
        <dbReference type="EMBL" id="KAA8901081.1"/>
    </source>
</evidence>
<gene>
    <name evidence="16" type="ORF">DIURU_003451</name>
</gene>
<evidence type="ECO:0000256" key="8">
    <source>
        <dbReference type="ARBA" id="ARBA00022827"/>
    </source>
</evidence>
<evidence type="ECO:0000259" key="15">
    <source>
        <dbReference type="PROSITE" id="PS51384"/>
    </source>
</evidence>
<comment type="caution">
    <text evidence="16">The sequence shown here is derived from an EMBL/GenBank/DDBJ whole genome shotgun (WGS) entry which is preliminary data.</text>
</comment>
<dbReference type="InterPro" id="IPR002869">
    <property type="entry name" value="Pyrv_flavodox_OxRed_cen"/>
</dbReference>
<evidence type="ECO:0000256" key="9">
    <source>
        <dbReference type="ARBA" id="ARBA00022857"/>
    </source>
</evidence>
<dbReference type="PANTHER" id="PTHR19384">
    <property type="entry name" value="NITRIC OXIDE SYNTHASE-RELATED"/>
    <property type="match status" value="1"/>
</dbReference>
<name>A0A642UL46_DIURU</name>
<comment type="cofactor">
    <cofactor evidence="2">
        <name>FAD</name>
        <dbReference type="ChEBI" id="CHEBI:57692"/>
    </cofactor>
</comment>
<evidence type="ECO:0000256" key="1">
    <source>
        <dbReference type="ARBA" id="ARBA00001917"/>
    </source>
</evidence>
<keyword evidence="7" id="KW-0288">FMN</keyword>
<dbReference type="SUPFAM" id="SSF63380">
    <property type="entry name" value="Riboflavin synthase domain-like"/>
    <property type="match status" value="1"/>
</dbReference>
<evidence type="ECO:0000256" key="14">
    <source>
        <dbReference type="SAM" id="MobiDB-lite"/>
    </source>
</evidence>
<dbReference type="RefSeq" id="XP_034011704.1">
    <property type="nucleotide sequence ID" value="XM_034156215.1"/>
</dbReference>
<dbReference type="SUPFAM" id="SSF52343">
    <property type="entry name" value="Ferredoxin reductase-like, C-terminal NADP-linked domain"/>
    <property type="match status" value="1"/>
</dbReference>
<evidence type="ECO:0000256" key="11">
    <source>
        <dbReference type="ARBA" id="ARBA00023002"/>
    </source>
</evidence>
<accession>A0A642UL46</accession>
<dbReference type="VEuPathDB" id="FungiDB:DIURU_003451"/>
<dbReference type="GeneID" id="54782102"/>
<dbReference type="OMA" id="MIVAVNW"/>
<evidence type="ECO:0000256" key="5">
    <source>
        <dbReference type="ARBA" id="ARBA00022448"/>
    </source>
</evidence>
<keyword evidence="5" id="KW-0813">Transport</keyword>
<organism evidence="16 17">
    <name type="scientific">Diutina rugosa</name>
    <name type="common">Yeast</name>
    <name type="synonym">Candida rugosa</name>
    <dbReference type="NCBI Taxonomy" id="5481"/>
    <lineage>
        <taxon>Eukaryota</taxon>
        <taxon>Fungi</taxon>
        <taxon>Dikarya</taxon>
        <taxon>Ascomycota</taxon>
        <taxon>Saccharomycotina</taxon>
        <taxon>Pichiomycetes</taxon>
        <taxon>Debaryomycetaceae</taxon>
        <taxon>Diutina</taxon>
    </lineage>
</organism>
<dbReference type="SUPFAM" id="SSF52922">
    <property type="entry name" value="TK C-terminal domain-like"/>
    <property type="match status" value="1"/>
</dbReference>
<keyword evidence="17" id="KW-1185">Reference proteome</keyword>
<feature type="region of interest" description="Disordered" evidence="14">
    <location>
        <begin position="628"/>
        <end position="657"/>
    </location>
</feature>
<feature type="domain" description="FAD-binding FR-type" evidence="15">
    <location>
        <begin position="715"/>
        <end position="946"/>
    </location>
</feature>
<comment type="catalytic activity">
    <reaction evidence="12">
        <text>hydrogen sulfide + 3 NADP(+) + 3 H2O = sulfite + 3 NADPH + 4 H(+)</text>
        <dbReference type="Rhea" id="RHEA:13801"/>
        <dbReference type="ChEBI" id="CHEBI:15377"/>
        <dbReference type="ChEBI" id="CHEBI:15378"/>
        <dbReference type="ChEBI" id="CHEBI:17359"/>
        <dbReference type="ChEBI" id="CHEBI:29919"/>
        <dbReference type="ChEBI" id="CHEBI:57783"/>
        <dbReference type="ChEBI" id="CHEBI:58349"/>
        <dbReference type="EC" id="1.8.1.2"/>
    </reaction>
</comment>
<dbReference type="InterPro" id="IPR003097">
    <property type="entry name" value="CysJ-like_FAD-binding"/>
</dbReference>
<dbReference type="PRINTS" id="PR00371">
    <property type="entry name" value="FPNCR"/>
</dbReference>
<evidence type="ECO:0000256" key="2">
    <source>
        <dbReference type="ARBA" id="ARBA00001974"/>
    </source>
</evidence>
<evidence type="ECO:0000256" key="7">
    <source>
        <dbReference type="ARBA" id="ARBA00022643"/>
    </source>
</evidence>
<dbReference type="Gene3D" id="3.40.50.920">
    <property type="match status" value="1"/>
</dbReference>
<dbReference type="PROSITE" id="PS51384">
    <property type="entry name" value="FAD_FR"/>
    <property type="match status" value="1"/>
</dbReference>
<dbReference type="Gene3D" id="2.40.30.10">
    <property type="entry name" value="Translation factors"/>
    <property type="match status" value="1"/>
</dbReference>
<dbReference type="Gene3D" id="1.20.990.10">
    <property type="entry name" value="NADPH-cytochrome p450 Reductase, Chain A, domain 3"/>
    <property type="match status" value="1"/>
</dbReference>
<evidence type="ECO:0000256" key="10">
    <source>
        <dbReference type="ARBA" id="ARBA00022982"/>
    </source>
</evidence>
<dbReference type="Pfam" id="PF00667">
    <property type="entry name" value="FAD_binding_1"/>
    <property type="match status" value="1"/>
</dbReference>
<sequence>MAPHAAGDNPAASKASSIQVHNTATAFVVSQSPFGAITDPLAVKGDAYTTPNTLINQAIYAVASKIFSYATPAHPNAVDAHINAWSQQFARANSFGVVPFYHQLQVRSGASNAILGYFAKRGTHGQPVSAVAAGSALTYMQPALQQASGTALPLALQVSALDVDAESGALVSNYVAPLAAARALGYPVVTPVNAHSAQEIQHLTVFNHFLAAATGRPSVHLFDGPNFVKSNTKFEKILAVPELASLYQDLLTLGGSLQGDDAVVQGIAHLNKLAHTNYTPFEYSGPTAPSSVVVVYGSHESTQVAGVLATHESIGVIKVRVPLPFLQQQFADALPKSAKKVVVLSPPGSALKADVTQSLFLTGRYHGVVISDFVYPQSQVWTPVTVAKTLEAALQVSPESVLPSVVPAAVDQEITANTSPVGNYVLWGSDRGLLVQTADRLGLSLQLDSSKQVSLRTTFDNGVAGGSFQGQLSSQPVGAVPVSVDAADVVLVDDASVLSSYDVIATAKPGATIIVGINKKTEVTAWVEKLPADFKKAVVANHNKLVAVDFTQVEELDKLDDSTKGSSADFLVQLAFWRAALPELNGFIVNKLLQANGKGFELLAVVLDKFISRVDEINALIDVPSSPEWFQEEEPKVEEEEKKEGESPEEEAGEEAITPELPFFPTETSLFSNPRDAPETEGEEVFTSSASAAAKRLVFSEAYDAKQELRPDLPVKNFVVKVQENRRLTPNEYSRNIFHIEFDTTGTDLKYEIGEALGVHGRNPADEVEKFLEFYGVDPNSVVEVTHRDDPSLVEVRSARQALTENVDFLGKPPKRFYESLAPFATNQKQQAHLEKLASAEGAAELKKRADVDFVTYWDLLEEFDSARPSFADLVKIIAPLKRREYSIASSQKIHPNAVHLLIVVVDWVDPKGRNRWGQCSKYLSDLAVGSEVVVSVKPSVMKLPPLTTQPIVMSGLGTGLAPFKAFIEEKVWQQQQGHEIGEIYLYMGSRHKKEEYLYGELWEAYKDAGLLTHIGAAFSRDQPQKIYIQDKIRDTIEDLTDAIVAKNGSFYLCGPTWPVPDITACLEDIVRNGAKREGKEIKDVAKVVEDMKEEGRYILEVY</sequence>
<dbReference type="EC" id="1.8.1.2" evidence="4"/>
<dbReference type="FunFam" id="1.20.990.10:FF:000010">
    <property type="entry name" value="Sulfite reductase [NADPH] flavoprotein component"/>
    <property type="match status" value="1"/>
</dbReference>
<comment type="cofactor">
    <cofactor evidence="1">
        <name>FMN</name>
        <dbReference type="ChEBI" id="CHEBI:58210"/>
    </cofactor>
</comment>
<dbReference type="EMBL" id="SWFT01000105">
    <property type="protein sequence ID" value="KAA8901081.1"/>
    <property type="molecule type" value="Genomic_DNA"/>
</dbReference>
<dbReference type="PANTHER" id="PTHR19384:SF109">
    <property type="entry name" value="SULFITE REDUCTASE [NADPH] FLAVOPROTEIN COMPONENT"/>
    <property type="match status" value="1"/>
</dbReference>
<dbReference type="GO" id="GO:0010181">
    <property type="term" value="F:FMN binding"/>
    <property type="evidence" value="ECO:0007669"/>
    <property type="project" value="TreeGrafter"/>
</dbReference>
<keyword evidence="6" id="KW-0285">Flavoprotein</keyword>
<dbReference type="FunFam" id="3.40.50.80:FF:000011">
    <property type="entry name" value="Sulfite reductase flavoprotein component"/>
    <property type="match status" value="1"/>
</dbReference>
<evidence type="ECO:0000256" key="4">
    <source>
        <dbReference type="ARBA" id="ARBA00012604"/>
    </source>
</evidence>
<keyword evidence="8" id="KW-0274">FAD</keyword>
<evidence type="ECO:0000256" key="12">
    <source>
        <dbReference type="ARBA" id="ARBA00052219"/>
    </source>
</evidence>